<feature type="region of interest" description="Disordered" evidence="2">
    <location>
        <begin position="119"/>
        <end position="146"/>
    </location>
</feature>
<feature type="transmembrane region" description="Helical" evidence="3">
    <location>
        <begin position="194"/>
        <end position="217"/>
    </location>
</feature>
<feature type="transmembrane region" description="Helical" evidence="3">
    <location>
        <begin position="17"/>
        <end position="37"/>
    </location>
</feature>
<evidence type="ECO:0000256" key="2">
    <source>
        <dbReference type="SAM" id="MobiDB-lite"/>
    </source>
</evidence>
<dbReference type="EMBL" id="JAPDDP010000084">
    <property type="protein sequence ID" value="MDA0184713.1"/>
    <property type="molecule type" value="Genomic_DNA"/>
</dbReference>
<accession>A0A9X3SBH9</accession>
<keyword evidence="3" id="KW-0812">Transmembrane</keyword>
<evidence type="ECO:0000256" key="1">
    <source>
        <dbReference type="SAM" id="Coils"/>
    </source>
</evidence>
<gene>
    <name evidence="4" type="ORF">OJ997_30705</name>
</gene>
<evidence type="ECO:0000313" key="5">
    <source>
        <dbReference type="Proteomes" id="UP001147653"/>
    </source>
</evidence>
<proteinExistence type="predicted"/>
<feature type="coiled-coil region" evidence="1">
    <location>
        <begin position="63"/>
        <end position="90"/>
    </location>
</feature>
<keyword evidence="3" id="KW-1133">Transmembrane helix</keyword>
<protein>
    <recommendedName>
        <fullName evidence="6">Zinc ribbon domain-containing protein</fullName>
    </recommendedName>
</protein>
<keyword evidence="1" id="KW-0175">Coiled coil</keyword>
<keyword evidence="3" id="KW-0472">Membrane</keyword>
<dbReference type="Proteomes" id="UP001147653">
    <property type="component" value="Unassembled WGS sequence"/>
</dbReference>
<sequence>MSDDELPDINVTRGEKALAAVLTIFLVIGALWVYFVALPREDPYDQELGNVATAQQRQAIDAAESARVRLDEARQTVDDRERAYETAREDYRTDLDADTSTAISRRTFIATRERLTAARRDAREEQAEVDRLGPAGDRARREVSRAEEQRVKDMAAAADRADRNTALLRLAWVLLTIALAFWLFNTLRRRRSPYFVAGVAAISAVTIQALVMTFDYLGDEIDLEESGPLVIAVAGILASVLALVGLERYLARRAPRRRVRRGQCPYCAYPTREGARHCEGCGRATVAACATCDADRRVGTPFCAVCGAP</sequence>
<evidence type="ECO:0008006" key="6">
    <source>
        <dbReference type="Google" id="ProtNLM"/>
    </source>
</evidence>
<evidence type="ECO:0000313" key="4">
    <source>
        <dbReference type="EMBL" id="MDA0184713.1"/>
    </source>
</evidence>
<name>A0A9X3SBH9_9ACTN</name>
<keyword evidence="5" id="KW-1185">Reference proteome</keyword>
<dbReference type="RefSeq" id="WP_270029167.1">
    <property type="nucleotide sequence ID" value="NZ_JAPDDP010000084.1"/>
</dbReference>
<evidence type="ECO:0000256" key="3">
    <source>
        <dbReference type="SAM" id="Phobius"/>
    </source>
</evidence>
<comment type="caution">
    <text evidence="4">The sequence shown here is derived from an EMBL/GenBank/DDBJ whole genome shotgun (WGS) entry which is preliminary data.</text>
</comment>
<dbReference type="AlphaFoldDB" id="A0A9X3SBH9"/>
<reference evidence="4" key="1">
    <citation type="submission" date="2022-10" db="EMBL/GenBank/DDBJ databases">
        <title>The WGS of Solirubrobacter phytolaccae KCTC 29190.</title>
        <authorList>
            <person name="Jiang Z."/>
        </authorList>
    </citation>
    <scope>NUCLEOTIDE SEQUENCE</scope>
    <source>
        <strain evidence="4">KCTC 29190</strain>
    </source>
</reference>
<feature type="transmembrane region" description="Helical" evidence="3">
    <location>
        <begin position="166"/>
        <end position="187"/>
    </location>
</feature>
<feature type="transmembrane region" description="Helical" evidence="3">
    <location>
        <begin position="229"/>
        <end position="251"/>
    </location>
</feature>
<organism evidence="4 5">
    <name type="scientific">Solirubrobacter phytolaccae</name>
    <dbReference type="NCBI Taxonomy" id="1404360"/>
    <lineage>
        <taxon>Bacteria</taxon>
        <taxon>Bacillati</taxon>
        <taxon>Actinomycetota</taxon>
        <taxon>Thermoleophilia</taxon>
        <taxon>Solirubrobacterales</taxon>
        <taxon>Solirubrobacteraceae</taxon>
        <taxon>Solirubrobacter</taxon>
    </lineage>
</organism>